<dbReference type="RefSeq" id="WP_113985519.1">
    <property type="nucleotide sequence ID" value="NZ_QMEY01000026.1"/>
</dbReference>
<dbReference type="OrthoDB" id="3543101at2"/>
<keyword evidence="4" id="KW-1185">Reference proteome</keyword>
<evidence type="ECO:0000259" key="2">
    <source>
        <dbReference type="SMART" id="SM00458"/>
    </source>
</evidence>
<evidence type="ECO:0000313" key="3">
    <source>
        <dbReference type="EMBL" id="RBQ15034.1"/>
    </source>
</evidence>
<dbReference type="Pfam" id="PF00652">
    <property type="entry name" value="Ricin_B_lectin"/>
    <property type="match status" value="1"/>
</dbReference>
<dbReference type="SUPFAM" id="SSF50370">
    <property type="entry name" value="Ricin B-like lectins"/>
    <property type="match status" value="1"/>
</dbReference>
<dbReference type="CDD" id="cd23415">
    <property type="entry name" value="beta-trefoil_Ricin_AH"/>
    <property type="match status" value="1"/>
</dbReference>
<dbReference type="InterPro" id="IPR000772">
    <property type="entry name" value="Ricin_B_lectin"/>
</dbReference>
<protein>
    <submittedName>
        <fullName evidence="3">Xylanase</fullName>
    </submittedName>
</protein>
<accession>A0A366LP20</accession>
<dbReference type="SMART" id="SM00458">
    <property type="entry name" value="RICIN"/>
    <property type="match status" value="1"/>
</dbReference>
<dbReference type="EMBL" id="QMEY01000026">
    <property type="protein sequence ID" value="RBQ15034.1"/>
    <property type="molecule type" value="Genomic_DNA"/>
</dbReference>
<feature type="signal peptide" evidence="1">
    <location>
        <begin position="1"/>
        <end position="40"/>
    </location>
</feature>
<keyword evidence="3" id="KW-0119">Carbohydrate metabolism</keyword>
<comment type="caution">
    <text evidence="3">The sequence shown here is derived from an EMBL/GenBank/DDBJ whole genome shotgun (WGS) entry which is preliminary data.</text>
</comment>
<dbReference type="GO" id="GO:0016798">
    <property type="term" value="F:hydrolase activity, acting on glycosyl bonds"/>
    <property type="evidence" value="ECO:0007669"/>
    <property type="project" value="UniProtKB-KW"/>
</dbReference>
<reference evidence="3 4" key="1">
    <citation type="submission" date="2018-06" db="EMBL/GenBank/DDBJ databases">
        <title>Sphaerisporangium craniellae sp. nov., isolated from a marine sponge in the South China Sea.</title>
        <authorList>
            <person name="Li L."/>
        </authorList>
    </citation>
    <scope>NUCLEOTIDE SEQUENCE [LARGE SCALE GENOMIC DNA]</scope>
    <source>
        <strain evidence="3 4">LHW63015</strain>
    </source>
</reference>
<dbReference type="Gene3D" id="2.80.10.50">
    <property type="match status" value="1"/>
</dbReference>
<gene>
    <name evidence="3" type="ORF">DP939_37155</name>
</gene>
<proteinExistence type="predicted"/>
<keyword evidence="3" id="KW-0378">Hydrolase</keyword>
<dbReference type="PROSITE" id="PS50231">
    <property type="entry name" value="RICIN_B_LECTIN"/>
    <property type="match status" value="1"/>
</dbReference>
<dbReference type="InterPro" id="IPR035992">
    <property type="entry name" value="Ricin_B-like_lectins"/>
</dbReference>
<dbReference type="GO" id="GO:0045493">
    <property type="term" value="P:xylan catabolic process"/>
    <property type="evidence" value="ECO:0007669"/>
    <property type="project" value="UniProtKB-KW"/>
</dbReference>
<feature type="chain" id="PRO_5016611233" evidence="1">
    <location>
        <begin position="41"/>
        <end position="162"/>
    </location>
</feature>
<feature type="domain" description="Ricin B lectin" evidence="2">
    <location>
        <begin position="43"/>
        <end position="161"/>
    </location>
</feature>
<name>A0A366LP20_9ACTN</name>
<dbReference type="AlphaFoldDB" id="A0A366LP20"/>
<organism evidence="3 4">
    <name type="scientific">Spongiactinospora rosea</name>
    <dbReference type="NCBI Taxonomy" id="2248750"/>
    <lineage>
        <taxon>Bacteria</taxon>
        <taxon>Bacillati</taxon>
        <taxon>Actinomycetota</taxon>
        <taxon>Actinomycetes</taxon>
        <taxon>Streptosporangiales</taxon>
        <taxon>Streptosporangiaceae</taxon>
        <taxon>Spongiactinospora</taxon>
    </lineage>
</organism>
<keyword evidence="3" id="KW-0624">Polysaccharide degradation</keyword>
<sequence length="162" mass="18001">MTRKKNPLRPRRAEIGALTLLPLLAGAVLATTLAAAPANAANGTLIRHWKTGKCLDSNSAGHVYPLGCNHGANQKWVVQQYQPGSNRIRNVATGRCLDTNGKDVYTLPCQDPNSWQKWRLYHNGNRVQFENIRTNKCLDTNGGSVYAHGCNRGEYQNWRLGF</sequence>
<keyword evidence="3" id="KW-0326">Glycosidase</keyword>
<evidence type="ECO:0000256" key="1">
    <source>
        <dbReference type="SAM" id="SignalP"/>
    </source>
</evidence>
<keyword evidence="1" id="KW-0732">Signal</keyword>
<dbReference type="Proteomes" id="UP000253303">
    <property type="component" value="Unassembled WGS sequence"/>
</dbReference>
<keyword evidence="3" id="KW-0858">Xylan degradation</keyword>
<evidence type="ECO:0000313" key="4">
    <source>
        <dbReference type="Proteomes" id="UP000253303"/>
    </source>
</evidence>